<comment type="similarity">
    <text evidence="12">Belongs to the G-protein coupled receptor 1 family.</text>
</comment>
<evidence type="ECO:0000256" key="8">
    <source>
        <dbReference type="ARBA" id="ARBA00023040"/>
    </source>
</evidence>
<evidence type="ECO:0000256" key="1">
    <source>
        <dbReference type="ARBA" id="ARBA00002936"/>
    </source>
</evidence>
<evidence type="ECO:0000256" key="13">
    <source>
        <dbReference type="RuleBase" id="RU363047"/>
    </source>
</evidence>
<keyword evidence="6 13" id="KW-0552">Olfaction</keyword>
<evidence type="ECO:0000313" key="15">
    <source>
        <dbReference type="Ensembl" id="ENSSHAP00000005057.2"/>
    </source>
</evidence>
<dbReference type="InterPro" id="IPR050516">
    <property type="entry name" value="Olfactory_GPCR"/>
</dbReference>
<feature type="domain" description="G-protein coupled receptors family 1 profile" evidence="14">
    <location>
        <begin position="71"/>
        <end position="320"/>
    </location>
</feature>
<accession>G3VPF2</accession>
<dbReference type="GO" id="GO:0004930">
    <property type="term" value="F:G protein-coupled receptor activity"/>
    <property type="evidence" value="ECO:0007669"/>
    <property type="project" value="UniProtKB-KW"/>
</dbReference>
<evidence type="ECO:0000256" key="7">
    <source>
        <dbReference type="ARBA" id="ARBA00022989"/>
    </source>
</evidence>
<dbReference type="Pfam" id="PF13853">
    <property type="entry name" value="7tm_4"/>
    <property type="match status" value="1"/>
</dbReference>
<keyword evidence="5 12" id="KW-0812">Transmembrane</keyword>
<dbReference type="Gene3D" id="1.20.1070.10">
    <property type="entry name" value="Rhodopsin 7-helix transmembrane proteins"/>
    <property type="match status" value="1"/>
</dbReference>
<evidence type="ECO:0000256" key="4">
    <source>
        <dbReference type="ARBA" id="ARBA00022606"/>
    </source>
</evidence>
<feature type="transmembrane region" description="Helical" evidence="13">
    <location>
        <begin position="267"/>
        <end position="290"/>
    </location>
</feature>
<reference evidence="15" key="3">
    <citation type="submission" date="2025-09" db="UniProtKB">
        <authorList>
            <consortium name="Ensembl"/>
        </authorList>
    </citation>
    <scope>IDENTIFICATION</scope>
</reference>
<dbReference type="GO" id="GO:0004984">
    <property type="term" value="F:olfactory receptor activity"/>
    <property type="evidence" value="ECO:0007669"/>
    <property type="project" value="InterPro"/>
</dbReference>
<keyword evidence="4 13" id="KW-0716">Sensory transduction</keyword>
<reference evidence="15" key="2">
    <citation type="submission" date="2025-08" db="UniProtKB">
        <authorList>
            <consortium name="Ensembl"/>
        </authorList>
    </citation>
    <scope>IDENTIFICATION</scope>
</reference>
<dbReference type="InParanoid" id="G3VPF2"/>
<sequence>MAFLCIKVFDSLLEFSILYSYCFKMNFKTPEVESNDTIIMEFFLMEFSSIRELQVLHAILFLLIYIAALMGNLLTVIAIVTDPHLHSPMYFFLSNLSLLDLGCISVTLPKFIVNSLTGNQAISLLGCCAQVFFSIFFAATEIALLMTMSYDRFVAICHPLHYGVTMTLFRCLWAATGSWVSGLIYSALHTGNMFRLPFSGSNVIHQFFCDIPHILKVSSPEVHDTEDVLLVASSGLVLICFGFLIVSYTYIFSAVFKMPSVEGRYKALSTCSPQLIIFLLFILALMVTVLCPSSDTSPVQNLLISMIYTILPPFMNPIIYSLRNTKIKVALGKIIKTMFFPKKEMSVFETIKK</sequence>
<evidence type="ECO:0000256" key="2">
    <source>
        <dbReference type="ARBA" id="ARBA00004651"/>
    </source>
</evidence>
<dbReference type="CDD" id="cd15227">
    <property type="entry name" value="7tmA_OR14-like"/>
    <property type="match status" value="1"/>
</dbReference>
<dbReference type="FunFam" id="1.20.1070.10:FF:000037">
    <property type="entry name" value="Olfactory receptor"/>
    <property type="match status" value="1"/>
</dbReference>
<keyword evidence="9 13" id="KW-0472">Membrane</keyword>
<feature type="transmembrane region" description="Helical" evidence="13">
    <location>
        <begin position="302"/>
        <end position="322"/>
    </location>
</feature>
<dbReference type="InterPro" id="IPR000725">
    <property type="entry name" value="Olfact_rcpt"/>
</dbReference>
<organism evidence="15 16">
    <name type="scientific">Sarcophilus harrisii</name>
    <name type="common">Tasmanian devil</name>
    <name type="synonym">Sarcophilus laniarius</name>
    <dbReference type="NCBI Taxonomy" id="9305"/>
    <lineage>
        <taxon>Eukaryota</taxon>
        <taxon>Metazoa</taxon>
        <taxon>Chordata</taxon>
        <taxon>Craniata</taxon>
        <taxon>Vertebrata</taxon>
        <taxon>Euteleostomi</taxon>
        <taxon>Mammalia</taxon>
        <taxon>Metatheria</taxon>
        <taxon>Dasyuromorphia</taxon>
        <taxon>Dasyuridae</taxon>
        <taxon>Sarcophilus</taxon>
    </lineage>
</organism>
<keyword evidence="10 12" id="KW-0675">Receptor</keyword>
<comment type="function">
    <text evidence="1">Odorant receptor.</text>
</comment>
<keyword evidence="16" id="KW-1185">Reference proteome</keyword>
<dbReference type="InterPro" id="IPR000276">
    <property type="entry name" value="GPCR_Rhodpsn"/>
</dbReference>
<dbReference type="PROSITE" id="PS50262">
    <property type="entry name" value="G_PROTEIN_RECEP_F1_2"/>
    <property type="match status" value="1"/>
</dbReference>
<keyword evidence="8 12" id="KW-0297">G-protein coupled receptor</keyword>
<name>G3VPF2_SARHA</name>
<feature type="transmembrane region" description="Helical" evidence="13">
    <location>
        <begin position="121"/>
        <end position="146"/>
    </location>
</feature>
<evidence type="ECO:0000256" key="3">
    <source>
        <dbReference type="ARBA" id="ARBA00022475"/>
    </source>
</evidence>
<dbReference type="SUPFAM" id="SSF81321">
    <property type="entry name" value="Family A G protein-coupled receptor-like"/>
    <property type="match status" value="1"/>
</dbReference>
<evidence type="ECO:0000256" key="10">
    <source>
        <dbReference type="ARBA" id="ARBA00023170"/>
    </source>
</evidence>
<evidence type="ECO:0000256" key="5">
    <source>
        <dbReference type="ARBA" id="ARBA00022692"/>
    </source>
</evidence>
<gene>
    <name evidence="15" type="primary">LOC116420102</name>
</gene>
<keyword evidence="3 13" id="KW-1003">Cell membrane</keyword>
<dbReference type="GO" id="GO:0005886">
    <property type="term" value="C:plasma membrane"/>
    <property type="evidence" value="ECO:0007669"/>
    <property type="project" value="UniProtKB-SubCell"/>
</dbReference>
<feature type="transmembrane region" description="Helical" evidence="13">
    <location>
        <begin position="228"/>
        <end position="255"/>
    </location>
</feature>
<dbReference type="HOGENOM" id="CLU_012526_0_1_1"/>
<evidence type="ECO:0000256" key="12">
    <source>
        <dbReference type="RuleBase" id="RU000688"/>
    </source>
</evidence>
<keyword evidence="7 13" id="KW-1133">Transmembrane helix</keyword>
<dbReference type="InterPro" id="IPR017452">
    <property type="entry name" value="GPCR_Rhodpsn_7TM"/>
</dbReference>
<dbReference type="AlphaFoldDB" id="G3VPF2"/>
<dbReference type="PRINTS" id="PR00237">
    <property type="entry name" value="GPCRRHODOPSN"/>
</dbReference>
<evidence type="ECO:0000256" key="9">
    <source>
        <dbReference type="ARBA" id="ARBA00023136"/>
    </source>
</evidence>
<dbReference type="Ensembl" id="ENSSHAT00000005107.2">
    <property type="protein sequence ID" value="ENSSHAP00000005057.2"/>
    <property type="gene ID" value="ENSSHAG00000031206.1"/>
</dbReference>
<dbReference type="eggNOG" id="ENOG502QVN7">
    <property type="taxonomic scope" value="Eukaryota"/>
</dbReference>
<feature type="transmembrane region" description="Helical" evidence="13">
    <location>
        <begin position="55"/>
        <end position="78"/>
    </location>
</feature>
<reference evidence="15 16" key="1">
    <citation type="journal article" date="2011" name="Proc. Natl. Acad. Sci. U.S.A.">
        <title>Genetic diversity and population structure of the endangered marsupial Sarcophilus harrisii (Tasmanian devil).</title>
        <authorList>
            <person name="Miller W."/>
            <person name="Hayes V.M."/>
            <person name="Ratan A."/>
            <person name="Petersen D.C."/>
            <person name="Wittekindt N.E."/>
            <person name="Miller J."/>
            <person name="Walenz B."/>
            <person name="Knight J."/>
            <person name="Qi J."/>
            <person name="Zhao F."/>
            <person name="Wang Q."/>
            <person name="Bedoya-Reina O.C."/>
            <person name="Katiyar N."/>
            <person name="Tomsho L.P."/>
            <person name="Kasson L.M."/>
            <person name="Hardie R.A."/>
            <person name="Woodbridge P."/>
            <person name="Tindall E.A."/>
            <person name="Bertelsen M.F."/>
            <person name="Dixon D."/>
            <person name="Pyecroft S."/>
            <person name="Helgen K.M."/>
            <person name="Lesk A.M."/>
            <person name="Pringle T.H."/>
            <person name="Patterson N."/>
            <person name="Zhang Y."/>
            <person name="Kreiss A."/>
            <person name="Woods G.M."/>
            <person name="Jones M.E."/>
            <person name="Schuster S.C."/>
        </authorList>
    </citation>
    <scope>NUCLEOTIDE SEQUENCE [LARGE SCALE GENOMIC DNA]</scope>
</reference>
<dbReference type="GeneTree" id="ENSGT01050000244828"/>
<dbReference type="PROSITE" id="PS00237">
    <property type="entry name" value="G_PROTEIN_RECEP_F1_1"/>
    <property type="match status" value="1"/>
</dbReference>
<comment type="subcellular location">
    <subcellularLocation>
        <location evidence="2 13">Cell membrane</location>
        <topology evidence="2 13">Multi-pass membrane protein</topology>
    </subcellularLocation>
</comment>
<proteinExistence type="inferred from homology"/>
<evidence type="ECO:0000256" key="6">
    <source>
        <dbReference type="ARBA" id="ARBA00022725"/>
    </source>
</evidence>
<evidence type="ECO:0000256" key="11">
    <source>
        <dbReference type="ARBA" id="ARBA00023224"/>
    </source>
</evidence>
<dbReference type="STRING" id="9305.ENSSHAP00000005057"/>
<evidence type="ECO:0000313" key="16">
    <source>
        <dbReference type="Proteomes" id="UP000007648"/>
    </source>
</evidence>
<feature type="transmembrane region" description="Helical" evidence="13">
    <location>
        <begin position="167"/>
        <end position="188"/>
    </location>
</feature>
<protein>
    <recommendedName>
        <fullName evidence="13">Olfactory receptor</fullName>
    </recommendedName>
</protein>
<dbReference type="FunCoup" id="G3VPF2">
    <property type="interactions" value="456"/>
</dbReference>
<evidence type="ECO:0000259" key="14">
    <source>
        <dbReference type="PROSITE" id="PS50262"/>
    </source>
</evidence>
<dbReference type="PANTHER" id="PTHR26452">
    <property type="entry name" value="OLFACTORY RECEPTOR"/>
    <property type="match status" value="1"/>
</dbReference>
<keyword evidence="11 12" id="KW-0807">Transducer</keyword>
<dbReference type="PRINTS" id="PR00245">
    <property type="entry name" value="OLFACTORYR"/>
</dbReference>
<dbReference type="Proteomes" id="UP000007648">
    <property type="component" value="Unassembled WGS sequence"/>
</dbReference>